<name>A0A0F9ITQ0_9ZZZZ</name>
<organism evidence="1">
    <name type="scientific">marine sediment metagenome</name>
    <dbReference type="NCBI Taxonomy" id="412755"/>
    <lineage>
        <taxon>unclassified sequences</taxon>
        <taxon>metagenomes</taxon>
        <taxon>ecological metagenomes</taxon>
    </lineage>
</organism>
<sequence>MKNKPECFGSMPNVIEKAENDCCRCSLESKCAVKSAQTAIFIANKCLRDSENWNEEFEDELIIMEDSIYEWLTLQKRDLDSLLKKYNLLNEEVKIKVRDGAILIERIK</sequence>
<evidence type="ECO:0000313" key="1">
    <source>
        <dbReference type="EMBL" id="KKL97170.1"/>
    </source>
</evidence>
<reference evidence="1" key="1">
    <citation type="journal article" date="2015" name="Nature">
        <title>Complex archaea that bridge the gap between prokaryotes and eukaryotes.</title>
        <authorList>
            <person name="Spang A."/>
            <person name="Saw J.H."/>
            <person name="Jorgensen S.L."/>
            <person name="Zaremba-Niedzwiedzka K."/>
            <person name="Martijn J."/>
            <person name="Lind A.E."/>
            <person name="van Eijk R."/>
            <person name="Schleper C."/>
            <person name="Guy L."/>
            <person name="Ettema T.J."/>
        </authorList>
    </citation>
    <scope>NUCLEOTIDE SEQUENCE</scope>
</reference>
<protein>
    <submittedName>
        <fullName evidence="1">Uncharacterized protein</fullName>
    </submittedName>
</protein>
<accession>A0A0F9ITQ0</accession>
<gene>
    <name evidence="1" type="ORF">LCGC14_1837170</name>
</gene>
<proteinExistence type="predicted"/>
<dbReference type="EMBL" id="LAZR01018232">
    <property type="protein sequence ID" value="KKL97170.1"/>
    <property type="molecule type" value="Genomic_DNA"/>
</dbReference>
<dbReference type="AlphaFoldDB" id="A0A0F9ITQ0"/>
<comment type="caution">
    <text evidence="1">The sequence shown here is derived from an EMBL/GenBank/DDBJ whole genome shotgun (WGS) entry which is preliminary data.</text>
</comment>